<sequence length="302" mass="34538">MIPKFPEFKSLEITDRKEIIGYTSKFLPYSDFNFTSMWSWDIGNGFRISLLNDNLVVMFIDYISGEPFLSFLGTNEVLGTISTLLNYAKDAGIDSTLRLLPEDVIKEVSDQQVEFQIDEDRDGFDYILSVEKIDGFKGNKLRGKRNFMNRCERMYLPEIKILDTQDSQIKLEILSITKDWMDERGATGEDPNLKELSAIDKLLNGGHIPNITIIGLYIQDKMKGFVIGEDLRNGYAMLHFEKVASVSLVGAYAYLMHSFAVVFRNKGCESINYEQDLGIEGLRKHKESLLPTFAKKYSIKIK</sequence>
<dbReference type="InterPro" id="IPR016732">
    <property type="entry name" value="UCP018688"/>
</dbReference>
<protein>
    <recommendedName>
        <fullName evidence="1">Phosphatidylglycerol lysyltransferase C-terminal domain-containing protein</fullName>
    </recommendedName>
</protein>
<dbReference type="InterPro" id="IPR024320">
    <property type="entry name" value="LPG_synthase_C"/>
</dbReference>
<gene>
    <name evidence="2" type="ORF">A3E36_00540</name>
</gene>
<dbReference type="PANTHER" id="PTHR41373:SF1">
    <property type="entry name" value="PHOSPHATIDYLGLYCEROL LYSYLTRANSFERASE C-TERMINAL DOMAIN-CONTAINING PROTEIN"/>
    <property type="match status" value="1"/>
</dbReference>
<accession>A0A1G1X6E2</accession>
<dbReference type="Proteomes" id="UP000177941">
    <property type="component" value="Unassembled WGS sequence"/>
</dbReference>
<dbReference type="InterPro" id="IPR016181">
    <property type="entry name" value="Acyl_CoA_acyltransferase"/>
</dbReference>
<dbReference type="PANTHER" id="PTHR41373">
    <property type="entry name" value="DUF2156 DOMAIN-CONTAINING PROTEIN"/>
    <property type="match status" value="1"/>
</dbReference>
<feature type="domain" description="Phosphatidylglycerol lysyltransferase C-terminal" evidence="1">
    <location>
        <begin position="30"/>
        <end position="299"/>
    </location>
</feature>
<comment type="caution">
    <text evidence="2">The sequence shown here is derived from an EMBL/GenBank/DDBJ whole genome shotgun (WGS) entry which is preliminary data.</text>
</comment>
<dbReference type="AlphaFoldDB" id="A0A1G1X6E2"/>
<dbReference type="Pfam" id="PF09924">
    <property type="entry name" value="LPG_synthase_C"/>
    <property type="match status" value="1"/>
</dbReference>
<evidence type="ECO:0000313" key="3">
    <source>
        <dbReference type="Proteomes" id="UP000177941"/>
    </source>
</evidence>
<reference evidence="2 3" key="1">
    <citation type="journal article" date="2016" name="Nat. Commun.">
        <title>Thousands of microbial genomes shed light on interconnected biogeochemical processes in an aquifer system.</title>
        <authorList>
            <person name="Anantharaman K."/>
            <person name="Brown C.T."/>
            <person name="Hug L.A."/>
            <person name="Sharon I."/>
            <person name="Castelle C.J."/>
            <person name="Probst A.J."/>
            <person name="Thomas B.C."/>
            <person name="Singh A."/>
            <person name="Wilkins M.J."/>
            <person name="Karaoz U."/>
            <person name="Brodie E.L."/>
            <person name="Williams K.H."/>
            <person name="Hubbard S.S."/>
            <person name="Banfield J.F."/>
        </authorList>
    </citation>
    <scope>NUCLEOTIDE SEQUENCE [LARGE SCALE GENOMIC DNA]</scope>
</reference>
<dbReference type="EMBL" id="MHHS01000051">
    <property type="protein sequence ID" value="OGY35150.1"/>
    <property type="molecule type" value="Genomic_DNA"/>
</dbReference>
<evidence type="ECO:0000259" key="1">
    <source>
        <dbReference type="Pfam" id="PF09924"/>
    </source>
</evidence>
<organism evidence="2 3">
    <name type="scientific">Candidatus Andersenbacteria bacterium RIFCSPHIGHO2_12_FULL_45_11b</name>
    <dbReference type="NCBI Taxonomy" id="1797282"/>
    <lineage>
        <taxon>Bacteria</taxon>
        <taxon>Candidatus Anderseniibacteriota</taxon>
    </lineage>
</organism>
<name>A0A1G1X6E2_9BACT</name>
<evidence type="ECO:0000313" key="2">
    <source>
        <dbReference type="EMBL" id="OGY35150.1"/>
    </source>
</evidence>
<proteinExistence type="predicted"/>
<dbReference type="Gene3D" id="3.40.630.30">
    <property type="match status" value="2"/>
</dbReference>
<dbReference type="SUPFAM" id="SSF55729">
    <property type="entry name" value="Acyl-CoA N-acyltransferases (Nat)"/>
    <property type="match status" value="2"/>
</dbReference>